<dbReference type="Proteomes" id="UP000553209">
    <property type="component" value="Unassembled WGS sequence"/>
</dbReference>
<feature type="compositionally biased region" description="Low complexity" evidence="1">
    <location>
        <begin position="85"/>
        <end position="99"/>
    </location>
</feature>
<dbReference type="AlphaFoldDB" id="A0A7X6MIC8"/>
<gene>
    <name evidence="3" type="ORF">HGB44_27025</name>
</gene>
<evidence type="ECO:0000259" key="2">
    <source>
        <dbReference type="Pfam" id="PF01526"/>
    </source>
</evidence>
<name>A0A7X6MIC8_9ACTN</name>
<keyword evidence="4" id="KW-1185">Reference proteome</keyword>
<comment type="caution">
    <text evidence="3">The sequence shown here is derived from an EMBL/GenBank/DDBJ whole genome shotgun (WGS) entry which is preliminary data.</text>
</comment>
<reference evidence="3 4" key="1">
    <citation type="submission" date="2020-04" db="EMBL/GenBank/DDBJ databases">
        <title>MicrobeNet Type strains.</title>
        <authorList>
            <person name="Nicholson A.C."/>
        </authorList>
    </citation>
    <scope>NUCLEOTIDE SEQUENCE [LARGE SCALE GENOMIC DNA]</scope>
    <source>
        <strain evidence="3 4">ATCC 23612</strain>
    </source>
</reference>
<dbReference type="Pfam" id="PF01526">
    <property type="entry name" value="DDE_Tnp_Tn3"/>
    <property type="match status" value="1"/>
</dbReference>
<dbReference type="EMBL" id="JAAXPG010000034">
    <property type="protein sequence ID" value="NKZ01298.1"/>
    <property type="molecule type" value="Genomic_DNA"/>
</dbReference>
<feature type="region of interest" description="Disordered" evidence="1">
    <location>
        <begin position="74"/>
        <end position="113"/>
    </location>
</feature>
<organism evidence="3 4">
    <name type="scientific">Nocardiopsis alborubida</name>
    <dbReference type="NCBI Taxonomy" id="146802"/>
    <lineage>
        <taxon>Bacteria</taxon>
        <taxon>Bacillati</taxon>
        <taxon>Actinomycetota</taxon>
        <taxon>Actinomycetes</taxon>
        <taxon>Streptosporangiales</taxon>
        <taxon>Nocardiopsidaceae</taxon>
        <taxon>Nocardiopsis</taxon>
    </lineage>
</organism>
<dbReference type="GO" id="GO:0004803">
    <property type="term" value="F:transposase activity"/>
    <property type="evidence" value="ECO:0007669"/>
    <property type="project" value="InterPro"/>
</dbReference>
<evidence type="ECO:0000313" key="3">
    <source>
        <dbReference type="EMBL" id="NKZ01298.1"/>
    </source>
</evidence>
<dbReference type="GO" id="GO:0006313">
    <property type="term" value="P:DNA transposition"/>
    <property type="evidence" value="ECO:0007669"/>
    <property type="project" value="InterPro"/>
</dbReference>
<proteinExistence type="predicted"/>
<accession>A0A7X6MIC8</accession>
<dbReference type="InterPro" id="IPR002513">
    <property type="entry name" value="Tn3_Tnp_DDE_dom"/>
</dbReference>
<protein>
    <submittedName>
        <fullName evidence="3">Tn3 family transposase</fullName>
    </submittedName>
</protein>
<evidence type="ECO:0000313" key="4">
    <source>
        <dbReference type="Proteomes" id="UP000553209"/>
    </source>
</evidence>
<sequence length="113" mass="12298">MRLRGAGPAVRGPRATPRESRHALGRRVGHGRRGEPRQRRIGATEDRFGALGPVLDRTVVWNTVYTAAVTNQRHRAAARGREPLPRAGGTATAAVARPAWRWSSTDSRAASSR</sequence>
<evidence type="ECO:0000256" key="1">
    <source>
        <dbReference type="SAM" id="MobiDB-lite"/>
    </source>
</evidence>
<feature type="domain" description="Tn3 transposase DDE" evidence="2">
    <location>
        <begin position="19"/>
        <end position="76"/>
    </location>
</feature>
<feature type="region of interest" description="Disordered" evidence="1">
    <location>
        <begin position="1"/>
        <end position="42"/>
    </location>
</feature>
<feature type="compositionally biased region" description="Basic and acidic residues" evidence="1">
    <location>
        <begin position="32"/>
        <end position="42"/>
    </location>
</feature>
<dbReference type="RefSeq" id="WP_168444161.1">
    <property type="nucleotide sequence ID" value="NZ_JAAXPG010000034.1"/>
</dbReference>
<feature type="compositionally biased region" description="Polar residues" evidence="1">
    <location>
        <begin position="102"/>
        <end position="113"/>
    </location>
</feature>